<keyword evidence="17" id="KW-1185">Reference proteome</keyword>
<dbReference type="Gene3D" id="1.20.120.350">
    <property type="entry name" value="Voltage-gated potassium channels. Chain C"/>
    <property type="match status" value="1"/>
</dbReference>
<evidence type="ECO:0000313" key="16">
    <source>
        <dbReference type="EMBL" id="EKE70249.1"/>
    </source>
</evidence>
<dbReference type="InterPro" id="IPR005821">
    <property type="entry name" value="Ion_trans_dom"/>
</dbReference>
<proteinExistence type="predicted"/>
<comment type="caution">
    <text evidence="16">The sequence shown here is derived from an EMBL/GenBank/DDBJ whole genome shotgun (WGS) entry which is preliminary data.</text>
</comment>
<dbReference type="InterPro" id="IPR027359">
    <property type="entry name" value="Volt_channel_dom_sf"/>
</dbReference>
<evidence type="ECO:0000256" key="8">
    <source>
        <dbReference type="ARBA" id="ARBA00022989"/>
    </source>
</evidence>
<evidence type="ECO:0000256" key="12">
    <source>
        <dbReference type="SAM" id="Coils"/>
    </source>
</evidence>
<dbReference type="GO" id="GO:0008076">
    <property type="term" value="C:voltage-gated potassium channel complex"/>
    <property type="evidence" value="ECO:0007669"/>
    <property type="project" value="InterPro"/>
</dbReference>
<reference evidence="16 17" key="1">
    <citation type="journal article" date="2012" name="J. Bacteriol.">
        <title>Genome Sequence of Gallaecimonas xiamenensis Type Strain 3-C-1.</title>
        <authorList>
            <person name="Lai Q."/>
            <person name="Wang L."/>
            <person name="Wang W."/>
            <person name="Shao Z."/>
        </authorList>
    </citation>
    <scope>NUCLEOTIDE SEQUENCE [LARGE SCALE GENOMIC DNA]</scope>
    <source>
        <strain evidence="16 17">3-C-1</strain>
    </source>
</reference>
<evidence type="ECO:0000259" key="15">
    <source>
        <dbReference type="Pfam" id="PF00520"/>
    </source>
</evidence>
<keyword evidence="2" id="KW-0813">Transport</keyword>
<dbReference type="RefSeq" id="WP_008485649.1">
    <property type="nucleotide sequence ID" value="NZ_AMRI01000021.1"/>
</dbReference>
<gene>
    <name evidence="16" type="ORF">B3C1_14143</name>
</gene>
<dbReference type="Pfam" id="PF00520">
    <property type="entry name" value="Ion_trans"/>
    <property type="match status" value="1"/>
</dbReference>
<feature type="transmembrane region" description="Helical" evidence="14">
    <location>
        <begin position="185"/>
        <end position="207"/>
    </location>
</feature>
<keyword evidence="6" id="KW-0851">Voltage-gated channel</keyword>
<feature type="transmembrane region" description="Helical" evidence="14">
    <location>
        <begin position="43"/>
        <end position="64"/>
    </location>
</feature>
<keyword evidence="7" id="KW-0630">Potassium</keyword>
<keyword evidence="8 14" id="KW-1133">Transmembrane helix</keyword>
<keyword evidence="5" id="KW-0631">Potassium channel</keyword>
<dbReference type="STRING" id="745411.B3C1_14143"/>
<dbReference type="Gene3D" id="1.20.5.110">
    <property type="match status" value="1"/>
</dbReference>
<evidence type="ECO:0000256" key="5">
    <source>
        <dbReference type="ARBA" id="ARBA00022826"/>
    </source>
</evidence>
<dbReference type="GO" id="GO:0005249">
    <property type="term" value="F:voltage-gated potassium channel activity"/>
    <property type="evidence" value="ECO:0007669"/>
    <property type="project" value="InterPro"/>
</dbReference>
<dbReference type="EMBL" id="AMRI01000021">
    <property type="protein sequence ID" value="EKE70249.1"/>
    <property type="molecule type" value="Genomic_DNA"/>
</dbReference>
<feature type="region of interest" description="Disordered" evidence="13">
    <location>
        <begin position="252"/>
        <end position="274"/>
    </location>
</feature>
<keyword evidence="12" id="KW-0175">Coiled coil</keyword>
<keyword evidence="10 14" id="KW-0472">Membrane</keyword>
<organism evidence="16 17">
    <name type="scientific">Gallaecimonas xiamenensis 3-C-1</name>
    <dbReference type="NCBI Taxonomy" id="745411"/>
    <lineage>
        <taxon>Bacteria</taxon>
        <taxon>Pseudomonadati</taxon>
        <taxon>Pseudomonadota</taxon>
        <taxon>Gammaproteobacteria</taxon>
        <taxon>Enterobacterales</taxon>
        <taxon>Gallaecimonadaceae</taxon>
        <taxon>Gallaecimonas</taxon>
    </lineage>
</organism>
<evidence type="ECO:0000256" key="11">
    <source>
        <dbReference type="ARBA" id="ARBA00023303"/>
    </source>
</evidence>
<keyword evidence="4 14" id="KW-0812">Transmembrane</keyword>
<feature type="domain" description="Ion transport" evidence="15">
    <location>
        <begin position="17"/>
        <end position="206"/>
    </location>
</feature>
<evidence type="ECO:0000256" key="14">
    <source>
        <dbReference type="SAM" id="Phobius"/>
    </source>
</evidence>
<keyword evidence="9" id="KW-0406">Ion transport</keyword>
<evidence type="ECO:0000256" key="4">
    <source>
        <dbReference type="ARBA" id="ARBA00022692"/>
    </source>
</evidence>
<dbReference type="OrthoDB" id="9799090at2"/>
<protein>
    <submittedName>
        <fullName evidence="16">Ion transport 2 domain-containing protein</fullName>
    </submittedName>
</protein>
<dbReference type="InterPro" id="IPR028325">
    <property type="entry name" value="VG_K_chnl"/>
</dbReference>
<dbReference type="eggNOG" id="COG1226">
    <property type="taxonomic scope" value="Bacteria"/>
</dbReference>
<evidence type="ECO:0000256" key="1">
    <source>
        <dbReference type="ARBA" id="ARBA00004141"/>
    </source>
</evidence>
<dbReference type="SUPFAM" id="SSF81324">
    <property type="entry name" value="Voltage-gated potassium channels"/>
    <property type="match status" value="1"/>
</dbReference>
<evidence type="ECO:0000256" key="2">
    <source>
        <dbReference type="ARBA" id="ARBA00022448"/>
    </source>
</evidence>
<dbReference type="AlphaFoldDB" id="K2JHY3"/>
<keyword evidence="3" id="KW-0633">Potassium transport</keyword>
<keyword evidence="11" id="KW-0407">Ion channel</keyword>
<dbReference type="Proteomes" id="UP000006755">
    <property type="component" value="Unassembled WGS sequence"/>
</dbReference>
<dbReference type="GO" id="GO:0001508">
    <property type="term" value="P:action potential"/>
    <property type="evidence" value="ECO:0007669"/>
    <property type="project" value="TreeGrafter"/>
</dbReference>
<dbReference type="Gene3D" id="1.10.287.70">
    <property type="match status" value="1"/>
</dbReference>
<feature type="transmembrane region" description="Helical" evidence="14">
    <location>
        <begin position="12"/>
        <end position="31"/>
    </location>
</feature>
<sequence length="274" mass="29757">MKQEIRVLAPTPIELAMMILSILAVAVVLVLQFAPLNLDERKLLLLIDTAICIIFLGRFFIGLARAGQKWPYIRTHWIDLVSSIPAVDILRYGRLFQVVRVLRILRLANQAIRQLLRQSTHAVLATMLVILVVVIGGSSIAILLTEGQNPASNIHTAEDAIWWSLVTISTVGYGDFYPVSTAGRIVSALVIITGVSLFGGVSGLMAAKLTMRDEREEVERRALHNQLQGLEEKLAAMGGQLDTLCAELRASRQAGSAPADGTGPSPTPKTDACD</sequence>
<comment type="subcellular location">
    <subcellularLocation>
        <location evidence="1">Membrane</location>
        <topology evidence="1">Multi-pass membrane protein</topology>
    </subcellularLocation>
</comment>
<evidence type="ECO:0000256" key="9">
    <source>
        <dbReference type="ARBA" id="ARBA00023065"/>
    </source>
</evidence>
<evidence type="ECO:0000256" key="13">
    <source>
        <dbReference type="SAM" id="MobiDB-lite"/>
    </source>
</evidence>
<evidence type="ECO:0000256" key="3">
    <source>
        <dbReference type="ARBA" id="ARBA00022538"/>
    </source>
</evidence>
<evidence type="ECO:0000256" key="6">
    <source>
        <dbReference type="ARBA" id="ARBA00022882"/>
    </source>
</evidence>
<accession>K2JHY3</accession>
<dbReference type="PANTHER" id="PTHR11537:SF254">
    <property type="entry name" value="POTASSIUM VOLTAGE-GATED CHANNEL PROTEIN SHAB"/>
    <property type="match status" value="1"/>
</dbReference>
<dbReference type="PANTHER" id="PTHR11537">
    <property type="entry name" value="VOLTAGE-GATED POTASSIUM CHANNEL"/>
    <property type="match status" value="1"/>
</dbReference>
<feature type="coiled-coil region" evidence="12">
    <location>
        <begin position="213"/>
        <end position="247"/>
    </location>
</feature>
<feature type="transmembrane region" description="Helical" evidence="14">
    <location>
        <begin position="122"/>
        <end position="144"/>
    </location>
</feature>
<evidence type="ECO:0000313" key="17">
    <source>
        <dbReference type="Proteomes" id="UP000006755"/>
    </source>
</evidence>
<name>K2JHY3_9GAMM</name>
<evidence type="ECO:0000256" key="10">
    <source>
        <dbReference type="ARBA" id="ARBA00023136"/>
    </source>
</evidence>
<evidence type="ECO:0000256" key="7">
    <source>
        <dbReference type="ARBA" id="ARBA00022958"/>
    </source>
</evidence>
<dbReference type="PRINTS" id="PR00169">
    <property type="entry name" value="KCHANNEL"/>
</dbReference>